<evidence type="ECO:0000313" key="3">
    <source>
        <dbReference type="Proteomes" id="UP001392437"/>
    </source>
</evidence>
<dbReference type="Gene3D" id="2.170.270.10">
    <property type="entry name" value="SET domain"/>
    <property type="match status" value="1"/>
</dbReference>
<evidence type="ECO:0008006" key="4">
    <source>
        <dbReference type="Google" id="ProtNLM"/>
    </source>
</evidence>
<reference evidence="2 3" key="1">
    <citation type="submission" date="2023-01" db="EMBL/GenBank/DDBJ databases">
        <title>Analysis of 21 Apiospora genomes using comparative genomics revels a genus with tremendous synthesis potential of carbohydrate active enzymes and secondary metabolites.</title>
        <authorList>
            <person name="Sorensen T."/>
        </authorList>
    </citation>
    <scope>NUCLEOTIDE SEQUENCE [LARGE SCALE GENOMIC DNA]</scope>
    <source>
        <strain evidence="2 3">CBS 117206</strain>
    </source>
</reference>
<organism evidence="2 3">
    <name type="scientific">Apiospora kogelbergensis</name>
    <dbReference type="NCBI Taxonomy" id="1337665"/>
    <lineage>
        <taxon>Eukaryota</taxon>
        <taxon>Fungi</taxon>
        <taxon>Dikarya</taxon>
        <taxon>Ascomycota</taxon>
        <taxon>Pezizomycotina</taxon>
        <taxon>Sordariomycetes</taxon>
        <taxon>Xylariomycetidae</taxon>
        <taxon>Amphisphaeriales</taxon>
        <taxon>Apiosporaceae</taxon>
        <taxon>Apiospora</taxon>
    </lineage>
</organism>
<feature type="compositionally biased region" description="Polar residues" evidence="1">
    <location>
        <begin position="252"/>
        <end position="263"/>
    </location>
</feature>
<feature type="region of interest" description="Disordered" evidence="1">
    <location>
        <begin position="349"/>
        <end position="410"/>
    </location>
</feature>
<dbReference type="AlphaFoldDB" id="A0AAW0R2K0"/>
<keyword evidence="3" id="KW-1185">Reference proteome</keyword>
<evidence type="ECO:0000313" key="2">
    <source>
        <dbReference type="EMBL" id="KAK8121492.1"/>
    </source>
</evidence>
<accession>A0AAW0R2K0</accession>
<protein>
    <recommendedName>
        <fullName evidence="4">SET domain-containing protein</fullName>
    </recommendedName>
</protein>
<feature type="region of interest" description="Disordered" evidence="1">
    <location>
        <begin position="252"/>
        <end position="288"/>
    </location>
</feature>
<feature type="compositionally biased region" description="Basic and acidic residues" evidence="1">
    <location>
        <begin position="272"/>
        <end position="284"/>
    </location>
</feature>
<dbReference type="InterPro" id="IPR046341">
    <property type="entry name" value="SET_dom_sf"/>
</dbReference>
<sequence length="516" mass="56930">MIREHSDKVSNASPESSWVTTNLIETIDGSEGQRFDPGSWARQQVFLVLSQQHSFAAEYDVSIFGHLLQFKCPALASMKGYRQWLESAPKEHWFKWMEPMNSADLPPGIECGCKGDNVKLCGEDSSCYNRNTETYCIHHACKTQMPNDCPNILIHKFGPKGWGLKSTRKLPRGTFVCEYLGAIIERDNLRKQGENNYILRLWQRLQKRCNERNDSRISDVAKATNEPAPNLNDPTSIASHAIANPSILTLGPVSSANDKTPSPASRAVSRAQRTELIPESRKSDAQNLDSSGELISELDGVLAAGIMICGSRQGRSQDTPTLDNNEELLLNSVTSPESTATDRGRAHVLDVGGSPKECGNDSCQQAKKRHARATPEPDDRQTKRRKITPFAPSSPVQASFDRLPQPTASDPLAIHKVNNGLEEVRDMSALQPDDHTLRLPPISPGIERREQRELPTITQLVKLPTNPNDPTSIPLHAPDDSGPFGYSLVSCASETNTSSASRQVVEAERTDLIPDE</sequence>
<dbReference type="EMBL" id="JAQQWP010000004">
    <property type="protein sequence ID" value="KAK8121492.1"/>
    <property type="molecule type" value="Genomic_DNA"/>
</dbReference>
<dbReference type="SUPFAM" id="SSF82199">
    <property type="entry name" value="SET domain"/>
    <property type="match status" value="1"/>
</dbReference>
<feature type="region of interest" description="Disordered" evidence="1">
    <location>
        <begin position="213"/>
        <end position="237"/>
    </location>
</feature>
<comment type="caution">
    <text evidence="2">The sequence shown here is derived from an EMBL/GenBank/DDBJ whole genome shotgun (WGS) entry which is preliminary data.</text>
</comment>
<evidence type="ECO:0000256" key="1">
    <source>
        <dbReference type="SAM" id="MobiDB-lite"/>
    </source>
</evidence>
<feature type="region of interest" description="Disordered" evidence="1">
    <location>
        <begin position="495"/>
        <end position="516"/>
    </location>
</feature>
<dbReference type="Proteomes" id="UP001392437">
    <property type="component" value="Unassembled WGS sequence"/>
</dbReference>
<name>A0AAW0R2K0_9PEZI</name>
<proteinExistence type="predicted"/>
<feature type="compositionally biased region" description="Basic and acidic residues" evidence="1">
    <location>
        <begin position="505"/>
        <end position="516"/>
    </location>
</feature>
<gene>
    <name evidence="2" type="ORF">PG999_005612</name>
</gene>